<dbReference type="CDD" id="cd06553">
    <property type="entry name" value="ASCH_Ef3133_like"/>
    <property type="match status" value="1"/>
</dbReference>
<name>A0ABX3ZFE9_9BACL</name>
<dbReference type="RefSeq" id="WP_087618030.1">
    <property type="nucleotide sequence ID" value="NZ_JAFBEY010000015.1"/>
</dbReference>
<organism evidence="2 3">
    <name type="scientific">Solibacillus kalamii</name>
    <dbReference type="NCBI Taxonomy" id="1748298"/>
    <lineage>
        <taxon>Bacteria</taxon>
        <taxon>Bacillati</taxon>
        <taxon>Bacillota</taxon>
        <taxon>Bacilli</taxon>
        <taxon>Bacillales</taxon>
        <taxon>Caryophanaceae</taxon>
        <taxon>Solibacillus</taxon>
    </lineage>
</organism>
<feature type="domain" description="ASCH" evidence="1">
    <location>
        <begin position="26"/>
        <end position="144"/>
    </location>
</feature>
<dbReference type="Pfam" id="PF04266">
    <property type="entry name" value="ASCH"/>
    <property type="match status" value="1"/>
</dbReference>
<dbReference type="PANTHER" id="PTHR39203">
    <property type="entry name" value="CYTOPLASMIC PROTEIN-RELATED"/>
    <property type="match status" value="1"/>
</dbReference>
<dbReference type="InterPro" id="IPR015947">
    <property type="entry name" value="PUA-like_sf"/>
</dbReference>
<sequence length="146" mass="16750">MNKIEAYWQHYCDSEGMENIRYKEAFQFGEKADWLAGLVEVGTKTATCSSFPLYEREGESLPEIGDYQIVLNSQDEPVAIIQSYSVEIYPFNEVPVGFALAEGEGTYEEWKEAHVAFFSRELSAQGLEFTEEMLTVCDRFKKVFPK</sequence>
<dbReference type="PANTHER" id="PTHR39203:SF1">
    <property type="entry name" value="CYTOPLASMIC PROTEIN"/>
    <property type="match status" value="1"/>
</dbReference>
<dbReference type="PIRSF" id="PIRSF021320">
    <property type="entry name" value="DUF984"/>
    <property type="match status" value="1"/>
</dbReference>
<evidence type="ECO:0000313" key="3">
    <source>
        <dbReference type="Proteomes" id="UP000196594"/>
    </source>
</evidence>
<proteinExistence type="predicted"/>
<dbReference type="EMBL" id="NHNT01000010">
    <property type="protein sequence ID" value="OUZ38238.1"/>
    <property type="molecule type" value="Genomic_DNA"/>
</dbReference>
<dbReference type="InterPro" id="IPR009326">
    <property type="entry name" value="DUF984"/>
</dbReference>
<evidence type="ECO:0000259" key="1">
    <source>
        <dbReference type="SMART" id="SM01022"/>
    </source>
</evidence>
<comment type="caution">
    <text evidence="2">The sequence shown here is derived from an EMBL/GenBank/DDBJ whole genome shotgun (WGS) entry which is preliminary data.</text>
</comment>
<dbReference type="SUPFAM" id="SSF88697">
    <property type="entry name" value="PUA domain-like"/>
    <property type="match status" value="1"/>
</dbReference>
<dbReference type="Gene3D" id="3.10.400.10">
    <property type="entry name" value="Sulfate adenylyltransferase"/>
    <property type="match status" value="1"/>
</dbReference>
<dbReference type="Proteomes" id="UP000196594">
    <property type="component" value="Unassembled WGS sequence"/>
</dbReference>
<gene>
    <name evidence="2" type="ORF">CBM15_14235</name>
</gene>
<keyword evidence="3" id="KW-1185">Reference proteome</keyword>
<accession>A0ABX3ZFE9</accession>
<protein>
    <submittedName>
        <fullName evidence="2">ASCH domain-containing protein</fullName>
    </submittedName>
</protein>
<dbReference type="SMART" id="SM01022">
    <property type="entry name" value="ASCH"/>
    <property type="match status" value="1"/>
</dbReference>
<evidence type="ECO:0000313" key="2">
    <source>
        <dbReference type="EMBL" id="OUZ38238.1"/>
    </source>
</evidence>
<dbReference type="InterPro" id="IPR007374">
    <property type="entry name" value="ASCH_domain"/>
</dbReference>
<reference evidence="2 3" key="1">
    <citation type="journal article" date="2017" name="Int. J. Syst. Evol. Microbiol.">
        <title>Solibacillus kalamii sp. nov., isolated from a high-efficiency particulate arrestance filter system used in the International Space Station.</title>
        <authorList>
            <person name="Checinska Sielaff A."/>
            <person name="Kumar R.M."/>
            <person name="Pal D."/>
            <person name="Mayilraj S."/>
            <person name="Venkateswaran K."/>
        </authorList>
    </citation>
    <scope>NUCLEOTIDE SEQUENCE [LARGE SCALE GENOMIC DNA]</scope>
    <source>
        <strain evidence="2 3">ISSFR-015</strain>
    </source>
</reference>